<dbReference type="InterPro" id="IPR036942">
    <property type="entry name" value="Beta-barrel_TonB_sf"/>
</dbReference>
<dbReference type="Pfam" id="PF00593">
    <property type="entry name" value="TonB_dep_Rec_b-barrel"/>
    <property type="match status" value="1"/>
</dbReference>
<organism evidence="13 14">
    <name type="scientific">Aequorivita vitellina</name>
    <dbReference type="NCBI Taxonomy" id="2874475"/>
    <lineage>
        <taxon>Bacteria</taxon>
        <taxon>Pseudomonadati</taxon>
        <taxon>Bacteroidota</taxon>
        <taxon>Flavobacteriia</taxon>
        <taxon>Flavobacteriales</taxon>
        <taxon>Flavobacteriaceae</taxon>
        <taxon>Aequorivita</taxon>
    </lineage>
</organism>
<protein>
    <submittedName>
        <fullName evidence="13">SusC/RagA family TonB-linked outer membrane protein</fullName>
    </submittedName>
</protein>
<reference evidence="13" key="1">
    <citation type="submission" date="2021-09" db="EMBL/GenBank/DDBJ databases">
        <title>Genome of Aequorivita sp. strain F47161.</title>
        <authorList>
            <person name="Wang Y."/>
        </authorList>
    </citation>
    <scope>NUCLEOTIDE SEQUENCE</scope>
    <source>
        <strain evidence="13">F47161</strain>
    </source>
</reference>
<feature type="signal peptide" evidence="10">
    <location>
        <begin position="1"/>
        <end position="27"/>
    </location>
</feature>
<evidence type="ECO:0000259" key="12">
    <source>
        <dbReference type="Pfam" id="PF07715"/>
    </source>
</evidence>
<evidence type="ECO:0000313" key="14">
    <source>
        <dbReference type="Proteomes" id="UP001139461"/>
    </source>
</evidence>
<dbReference type="RefSeq" id="WP_237602532.1">
    <property type="nucleotide sequence ID" value="NZ_JAIRBA010000010.1"/>
</dbReference>
<evidence type="ECO:0000256" key="1">
    <source>
        <dbReference type="ARBA" id="ARBA00004571"/>
    </source>
</evidence>
<evidence type="ECO:0000313" key="13">
    <source>
        <dbReference type="EMBL" id="MCG2418722.1"/>
    </source>
</evidence>
<dbReference type="InterPro" id="IPR023996">
    <property type="entry name" value="TonB-dep_OMP_SusC/RagA"/>
</dbReference>
<dbReference type="Gene3D" id="2.170.130.10">
    <property type="entry name" value="TonB-dependent receptor, plug domain"/>
    <property type="match status" value="1"/>
</dbReference>
<dbReference type="SUPFAM" id="SSF49464">
    <property type="entry name" value="Carboxypeptidase regulatory domain-like"/>
    <property type="match status" value="1"/>
</dbReference>
<dbReference type="InterPro" id="IPR000531">
    <property type="entry name" value="Beta-barrel_TonB"/>
</dbReference>
<keyword evidence="7 8" id="KW-0998">Cell outer membrane</keyword>
<keyword evidence="4 8" id="KW-0812">Transmembrane</keyword>
<dbReference type="InterPro" id="IPR039426">
    <property type="entry name" value="TonB-dep_rcpt-like"/>
</dbReference>
<keyword evidence="10" id="KW-0732">Signal</keyword>
<dbReference type="InterPro" id="IPR008969">
    <property type="entry name" value="CarboxyPept-like_regulatory"/>
</dbReference>
<evidence type="ECO:0000256" key="5">
    <source>
        <dbReference type="ARBA" id="ARBA00023077"/>
    </source>
</evidence>
<evidence type="ECO:0000256" key="8">
    <source>
        <dbReference type="PROSITE-ProRule" id="PRU01360"/>
    </source>
</evidence>
<proteinExistence type="inferred from homology"/>
<evidence type="ECO:0000256" key="3">
    <source>
        <dbReference type="ARBA" id="ARBA00022452"/>
    </source>
</evidence>
<evidence type="ECO:0000256" key="2">
    <source>
        <dbReference type="ARBA" id="ARBA00022448"/>
    </source>
</evidence>
<dbReference type="PROSITE" id="PS52016">
    <property type="entry name" value="TONB_DEPENDENT_REC_3"/>
    <property type="match status" value="1"/>
</dbReference>
<evidence type="ECO:0000259" key="11">
    <source>
        <dbReference type="Pfam" id="PF00593"/>
    </source>
</evidence>
<keyword evidence="6 8" id="KW-0472">Membrane</keyword>
<evidence type="ECO:0000256" key="4">
    <source>
        <dbReference type="ARBA" id="ARBA00022692"/>
    </source>
</evidence>
<feature type="domain" description="TonB-dependent receptor-like beta-barrel" evidence="11">
    <location>
        <begin position="425"/>
        <end position="966"/>
    </location>
</feature>
<comment type="subcellular location">
    <subcellularLocation>
        <location evidence="1 8">Cell outer membrane</location>
        <topology evidence="1 8">Multi-pass membrane protein</topology>
    </subcellularLocation>
</comment>
<evidence type="ECO:0000256" key="9">
    <source>
        <dbReference type="RuleBase" id="RU003357"/>
    </source>
</evidence>
<dbReference type="Proteomes" id="UP001139461">
    <property type="component" value="Unassembled WGS sequence"/>
</dbReference>
<dbReference type="AlphaFoldDB" id="A0A9X1QWK7"/>
<comment type="similarity">
    <text evidence="8 9">Belongs to the TonB-dependent receptor family.</text>
</comment>
<sequence length="999" mass="109329">MKNYYRRSYAYALSFALFLTYNSPTFSQNQPQKTISGSITSGAAPLSGVNVLVKNTARGSISDLEGRYSVSASANDTLVFTYVGYKLREVAVGSAPILNVVMEVDAQALDAVVINAGYYKVSDREKTGSITRVTATEIENQPVSNPLAAMQGRMAGVNIVQNTGVPGGGFSVRIRGRNSIRADGSEPLYIVDGVPYSSLSLGNINISTVLGGVQNPLNGINPDDIESISVLKDADATAIYGSRGANGVVLITTKKGKAGTTRFQVSTSTGVGSITRRMQLLNTEQYLNMRRQAFANDGITEYPVYAYDINGTWDQNRYTDWQEELMGETAYYTTASTSVQGGSEETQFLVRGNYEEQTTVFPGDFKYQKGGALVNLNHTAKNDKFSLQLSANFVTDKNKLPPTNLVYDAYSLAPNAPSLFLENGDLNWEEGTFTNPLAQLNGDYQSKTTTLIGNAVIAYRPFKGVELKANLGYTKNELEEDKTSPHTIYNPDFGLDSSYSSIFLNNGNRRSYIVEPQLAYNFKIGKGRVDVLAGGTVQHELTAKAVQFASGFASNNLIYNVAAASNISILNDTEEIYKYRALFGRLNFNWDHKYILNLTGRRDGSSRFGPGKQYSNFGAVGAAWVFSEEPLIKNNIAFLSFGKLRGSYGTTGNDQIGNYGFLDTYTFGGLSYQGMQGLSPTQLFNPDYGWETNKKLEAALELGLFNDKLNMSASYYRNRSSNQLVGIPLPGTTGFTSILANLPATVENTGWEFELTTTNFQNDTFSWKTFINLSLPRNELIAFPNLEGSTYANQYVIGEPLDILLLYNATGVDPQTGLYTFEDVDGDGSITKPNDAKTIANMAPKYFGGFGNSLTYANFSLDFLFQFVKQKGRNFFAGGTLPGSMTNQPVEVLDNWQQPGDDASIQLFTTGINQEATLAYVNNSASTASVSDASFIRLKNISLSYTIPAPQNLNIGCRVHLRAQNLLTFTKYKGPDPETQVFNNLPPLKLITAGIDFNF</sequence>
<keyword evidence="2 8" id="KW-0813">Transport</keyword>
<dbReference type="NCBIfam" id="TIGR04057">
    <property type="entry name" value="SusC_RagA_signa"/>
    <property type="match status" value="1"/>
</dbReference>
<gene>
    <name evidence="13" type="ORF">K8089_06780</name>
</gene>
<dbReference type="InterPro" id="IPR037066">
    <property type="entry name" value="Plug_dom_sf"/>
</dbReference>
<dbReference type="SUPFAM" id="SSF56935">
    <property type="entry name" value="Porins"/>
    <property type="match status" value="1"/>
</dbReference>
<feature type="chain" id="PRO_5040964737" evidence="10">
    <location>
        <begin position="28"/>
        <end position="999"/>
    </location>
</feature>
<dbReference type="EMBL" id="JAIRBA010000010">
    <property type="protein sequence ID" value="MCG2418722.1"/>
    <property type="molecule type" value="Genomic_DNA"/>
</dbReference>
<accession>A0A9X1QWK7</accession>
<evidence type="ECO:0000256" key="6">
    <source>
        <dbReference type="ARBA" id="ARBA00023136"/>
    </source>
</evidence>
<dbReference type="Pfam" id="PF13715">
    <property type="entry name" value="CarbopepD_reg_2"/>
    <property type="match status" value="1"/>
</dbReference>
<feature type="domain" description="TonB-dependent receptor plug" evidence="12">
    <location>
        <begin position="124"/>
        <end position="248"/>
    </location>
</feature>
<name>A0A9X1QWK7_9FLAO</name>
<dbReference type="Pfam" id="PF07715">
    <property type="entry name" value="Plug"/>
    <property type="match status" value="1"/>
</dbReference>
<dbReference type="Gene3D" id="2.40.170.20">
    <property type="entry name" value="TonB-dependent receptor, beta-barrel domain"/>
    <property type="match status" value="1"/>
</dbReference>
<comment type="caution">
    <text evidence="13">The sequence shown here is derived from an EMBL/GenBank/DDBJ whole genome shotgun (WGS) entry which is preliminary data.</text>
</comment>
<keyword evidence="14" id="KW-1185">Reference proteome</keyword>
<keyword evidence="3 8" id="KW-1134">Transmembrane beta strand</keyword>
<dbReference type="NCBIfam" id="TIGR04056">
    <property type="entry name" value="OMP_RagA_SusC"/>
    <property type="match status" value="1"/>
</dbReference>
<dbReference type="InterPro" id="IPR023997">
    <property type="entry name" value="TonB-dep_OMP_SusC/RagA_CS"/>
</dbReference>
<keyword evidence="5 9" id="KW-0798">TonB box</keyword>
<dbReference type="InterPro" id="IPR012910">
    <property type="entry name" value="Plug_dom"/>
</dbReference>
<evidence type="ECO:0000256" key="7">
    <source>
        <dbReference type="ARBA" id="ARBA00023237"/>
    </source>
</evidence>
<evidence type="ECO:0000256" key="10">
    <source>
        <dbReference type="SAM" id="SignalP"/>
    </source>
</evidence>
<dbReference type="GO" id="GO:0009279">
    <property type="term" value="C:cell outer membrane"/>
    <property type="evidence" value="ECO:0007669"/>
    <property type="project" value="UniProtKB-SubCell"/>
</dbReference>